<comment type="caution">
    <text evidence="2">The sequence shown here is derived from an EMBL/GenBank/DDBJ whole genome shotgun (WGS) entry which is preliminary data.</text>
</comment>
<name>A0A4R1YU00_9RHOB</name>
<sequence length="145" mass="14995">MIRRNQILRLAALSACLTALPLAAGADDASAALSLELNAVAEAEGGCLLTFVAENGHATDIAAAVFETVLMDATGRVERLTLFDFGTLPAGRPRVRQFVVPDLACADLGRVLINGAHLCEAGEPGLAPCAEGLRLGTRTDVEVIG</sequence>
<keyword evidence="3" id="KW-1185">Reference proteome</keyword>
<feature type="chain" id="PRO_5020701046" description="Tat pathway signal sequence domain protein" evidence="1">
    <location>
        <begin position="27"/>
        <end position="145"/>
    </location>
</feature>
<reference evidence="2 3" key="1">
    <citation type="submission" date="2019-03" db="EMBL/GenBank/DDBJ databases">
        <title>Genomic Encyclopedia of Type Strains, Phase IV (KMG-IV): sequencing the most valuable type-strain genomes for metagenomic binning, comparative biology and taxonomic classification.</title>
        <authorList>
            <person name="Goeker M."/>
        </authorList>
    </citation>
    <scope>NUCLEOTIDE SEQUENCE [LARGE SCALE GENOMIC DNA]</scope>
    <source>
        <strain evidence="2 3">DSM 21153</strain>
    </source>
</reference>
<dbReference type="EMBL" id="SLVM01000011">
    <property type="protein sequence ID" value="TCM84530.1"/>
    <property type="molecule type" value="Genomic_DNA"/>
</dbReference>
<evidence type="ECO:0000256" key="1">
    <source>
        <dbReference type="SAM" id="SignalP"/>
    </source>
</evidence>
<evidence type="ECO:0000313" key="2">
    <source>
        <dbReference type="EMBL" id="TCM84530.1"/>
    </source>
</evidence>
<organism evidence="2 3">
    <name type="scientific">Rhodovulum steppense</name>
    <dbReference type="NCBI Taxonomy" id="540251"/>
    <lineage>
        <taxon>Bacteria</taxon>
        <taxon>Pseudomonadati</taxon>
        <taxon>Pseudomonadota</taxon>
        <taxon>Alphaproteobacteria</taxon>
        <taxon>Rhodobacterales</taxon>
        <taxon>Paracoccaceae</taxon>
        <taxon>Rhodovulum</taxon>
    </lineage>
</organism>
<accession>A0A4R1YU00</accession>
<evidence type="ECO:0008006" key="4">
    <source>
        <dbReference type="Google" id="ProtNLM"/>
    </source>
</evidence>
<evidence type="ECO:0000313" key="3">
    <source>
        <dbReference type="Proteomes" id="UP000295277"/>
    </source>
</evidence>
<proteinExistence type="predicted"/>
<keyword evidence="1" id="KW-0732">Signal</keyword>
<feature type="signal peptide" evidence="1">
    <location>
        <begin position="1"/>
        <end position="26"/>
    </location>
</feature>
<gene>
    <name evidence="2" type="ORF">EV216_11110</name>
</gene>
<dbReference type="RefSeq" id="WP_165899208.1">
    <property type="nucleotide sequence ID" value="NZ_SLVM01000011.1"/>
</dbReference>
<protein>
    <recommendedName>
        <fullName evidence="4">Tat pathway signal sequence domain protein</fullName>
    </recommendedName>
</protein>
<dbReference type="AlphaFoldDB" id="A0A4R1YU00"/>
<dbReference type="Proteomes" id="UP000295277">
    <property type="component" value="Unassembled WGS sequence"/>
</dbReference>